<dbReference type="InterPro" id="IPR002138">
    <property type="entry name" value="Pept_C14_p10"/>
</dbReference>
<dbReference type="PROSITE" id="PS50207">
    <property type="entry name" value="CASPASE_P10"/>
    <property type="match status" value="1"/>
</dbReference>
<reference evidence="3 4" key="1">
    <citation type="submission" date="2024-05" db="EMBL/GenBank/DDBJ databases">
        <title>Genome sequencing and assembly of Indian major carp, Cirrhinus mrigala (Hamilton, 1822).</title>
        <authorList>
            <person name="Mohindra V."/>
            <person name="Chowdhury L.M."/>
            <person name="Lal K."/>
            <person name="Jena J.K."/>
        </authorList>
    </citation>
    <scope>NUCLEOTIDE SEQUENCE [LARGE SCALE GENOMIC DNA]</scope>
    <source>
        <strain evidence="3">CM1030</strain>
        <tissue evidence="3">Blood</tissue>
    </source>
</reference>
<dbReference type="Proteomes" id="UP001529510">
    <property type="component" value="Unassembled WGS sequence"/>
</dbReference>
<dbReference type="AlphaFoldDB" id="A0ABD0PQR5"/>
<evidence type="ECO:0000259" key="2">
    <source>
        <dbReference type="PROSITE" id="PS50207"/>
    </source>
</evidence>
<dbReference type="InterPro" id="IPR029030">
    <property type="entry name" value="Caspase-like_dom_sf"/>
</dbReference>
<comment type="similarity">
    <text evidence="1">Belongs to the peptidase C14A family.</text>
</comment>
<keyword evidence="4" id="KW-1185">Reference proteome</keyword>
<dbReference type="Gene3D" id="3.30.70.1470">
    <property type="entry name" value="Caspase-like"/>
    <property type="match status" value="1"/>
</dbReference>
<evidence type="ECO:0000313" key="3">
    <source>
        <dbReference type="EMBL" id="KAL0176370.1"/>
    </source>
</evidence>
<sequence length="98" mass="10850">ACQGTGLDAGIECDSDGGKQKIPVEADFLYAYSTLQGYYSWRNVANGSWFISSLCEMLSKYGKQLEIMQIMTRVNHKVALDFQSSSNLPGFSSKKQIP</sequence>
<dbReference type="PANTHER" id="PTHR22576:SF41">
    <property type="entry name" value="CASPASE 14, APOPTOSIS-RELATED CYSTEINE PEPTIDASE"/>
    <property type="match status" value="1"/>
</dbReference>
<protein>
    <recommendedName>
        <fullName evidence="2">Caspase family p10 domain-containing protein</fullName>
    </recommendedName>
</protein>
<proteinExistence type="inferred from homology"/>
<evidence type="ECO:0000256" key="1">
    <source>
        <dbReference type="ARBA" id="ARBA00010134"/>
    </source>
</evidence>
<accession>A0ABD0PQR5</accession>
<dbReference type="InterPro" id="IPR015917">
    <property type="entry name" value="Pept_C14A"/>
</dbReference>
<feature type="domain" description="Caspase family p10" evidence="2">
    <location>
        <begin position="18"/>
        <end position="98"/>
    </location>
</feature>
<gene>
    <name evidence="3" type="ORF">M9458_028700</name>
</gene>
<dbReference type="InterPro" id="IPR052039">
    <property type="entry name" value="Caspase-related_regulators"/>
</dbReference>
<feature type="non-terminal residue" evidence="3">
    <location>
        <position position="1"/>
    </location>
</feature>
<feature type="non-terminal residue" evidence="3">
    <location>
        <position position="98"/>
    </location>
</feature>
<dbReference type="Pfam" id="PF00656">
    <property type="entry name" value="Peptidase_C14"/>
    <property type="match status" value="1"/>
</dbReference>
<name>A0ABD0PQR5_CIRMR</name>
<organism evidence="3 4">
    <name type="scientific">Cirrhinus mrigala</name>
    <name type="common">Mrigala</name>
    <dbReference type="NCBI Taxonomy" id="683832"/>
    <lineage>
        <taxon>Eukaryota</taxon>
        <taxon>Metazoa</taxon>
        <taxon>Chordata</taxon>
        <taxon>Craniata</taxon>
        <taxon>Vertebrata</taxon>
        <taxon>Euteleostomi</taxon>
        <taxon>Actinopterygii</taxon>
        <taxon>Neopterygii</taxon>
        <taxon>Teleostei</taxon>
        <taxon>Ostariophysi</taxon>
        <taxon>Cypriniformes</taxon>
        <taxon>Cyprinidae</taxon>
        <taxon>Labeoninae</taxon>
        <taxon>Labeonini</taxon>
        <taxon>Cirrhinus</taxon>
    </lineage>
</organism>
<dbReference type="SUPFAM" id="SSF52129">
    <property type="entry name" value="Caspase-like"/>
    <property type="match status" value="1"/>
</dbReference>
<comment type="caution">
    <text evidence="3">The sequence shown here is derived from an EMBL/GenBank/DDBJ whole genome shotgun (WGS) entry which is preliminary data.</text>
</comment>
<dbReference type="EMBL" id="JAMKFB020000014">
    <property type="protein sequence ID" value="KAL0176370.1"/>
    <property type="molecule type" value="Genomic_DNA"/>
</dbReference>
<dbReference type="PANTHER" id="PTHR22576">
    <property type="entry name" value="MUCOSA ASSOCIATED LYMPHOID TISSUE LYMPHOMA TRANSLOCATION PROTEIN 1/PARACASPASE"/>
    <property type="match status" value="1"/>
</dbReference>
<dbReference type="InterPro" id="IPR011600">
    <property type="entry name" value="Pept_C14_caspase"/>
</dbReference>
<evidence type="ECO:0000313" key="4">
    <source>
        <dbReference type="Proteomes" id="UP001529510"/>
    </source>
</evidence>
<dbReference type="SMART" id="SM00115">
    <property type="entry name" value="CASc"/>
    <property type="match status" value="1"/>
</dbReference>